<dbReference type="EMBL" id="JAGSGD010000001">
    <property type="protein sequence ID" value="MBR7618500.1"/>
    <property type="molecule type" value="Genomic_DNA"/>
</dbReference>
<gene>
    <name evidence="6" type="ORF">JKL49_03785</name>
</gene>
<evidence type="ECO:0000256" key="2">
    <source>
        <dbReference type="ARBA" id="ARBA00023125"/>
    </source>
</evidence>
<dbReference type="PROSITE" id="PS50977">
    <property type="entry name" value="HTH_TETR_2"/>
    <property type="match status" value="1"/>
</dbReference>
<dbReference type="SUPFAM" id="SSF46689">
    <property type="entry name" value="Homeodomain-like"/>
    <property type="match status" value="1"/>
</dbReference>
<keyword evidence="7" id="KW-1185">Reference proteome</keyword>
<protein>
    <submittedName>
        <fullName evidence="6">TetR/AcrR family transcriptional regulator</fullName>
    </submittedName>
</protein>
<dbReference type="Proteomes" id="UP000622580">
    <property type="component" value="Unassembled WGS sequence"/>
</dbReference>
<feature type="DNA-binding region" description="H-T-H motif" evidence="4">
    <location>
        <begin position="36"/>
        <end position="55"/>
    </location>
</feature>
<dbReference type="InterPro" id="IPR001647">
    <property type="entry name" value="HTH_TetR"/>
</dbReference>
<dbReference type="GO" id="GO:0003700">
    <property type="term" value="F:DNA-binding transcription factor activity"/>
    <property type="evidence" value="ECO:0007669"/>
    <property type="project" value="TreeGrafter"/>
</dbReference>
<dbReference type="InterPro" id="IPR050109">
    <property type="entry name" value="HTH-type_TetR-like_transc_reg"/>
</dbReference>
<dbReference type="PANTHER" id="PTHR30055">
    <property type="entry name" value="HTH-TYPE TRANSCRIPTIONAL REGULATOR RUTR"/>
    <property type="match status" value="1"/>
</dbReference>
<dbReference type="RefSeq" id="WP_215338378.1">
    <property type="nucleotide sequence ID" value="NZ_JAGSGD010000001.1"/>
</dbReference>
<name>A0A941CXL8_9CAUL</name>
<evidence type="ECO:0000256" key="3">
    <source>
        <dbReference type="ARBA" id="ARBA00023163"/>
    </source>
</evidence>
<dbReference type="PANTHER" id="PTHR30055:SF234">
    <property type="entry name" value="HTH-TYPE TRANSCRIPTIONAL REGULATOR BETI"/>
    <property type="match status" value="1"/>
</dbReference>
<keyword evidence="1" id="KW-0805">Transcription regulation</keyword>
<evidence type="ECO:0000256" key="1">
    <source>
        <dbReference type="ARBA" id="ARBA00023015"/>
    </source>
</evidence>
<dbReference type="Pfam" id="PF00440">
    <property type="entry name" value="TetR_N"/>
    <property type="match status" value="1"/>
</dbReference>
<evidence type="ECO:0000256" key="4">
    <source>
        <dbReference type="PROSITE-ProRule" id="PRU00335"/>
    </source>
</evidence>
<comment type="caution">
    <text evidence="6">The sequence shown here is derived from an EMBL/GenBank/DDBJ whole genome shotgun (WGS) entry which is preliminary data.</text>
</comment>
<proteinExistence type="predicted"/>
<organism evidence="6 7">
    <name type="scientific">Phenylobacterium glaciei</name>
    <dbReference type="NCBI Taxonomy" id="2803784"/>
    <lineage>
        <taxon>Bacteria</taxon>
        <taxon>Pseudomonadati</taxon>
        <taxon>Pseudomonadota</taxon>
        <taxon>Alphaproteobacteria</taxon>
        <taxon>Caulobacterales</taxon>
        <taxon>Caulobacteraceae</taxon>
        <taxon>Phenylobacterium</taxon>
    </lineage>
</organism>
<dbReference type="AlphaFoldDB" id="A0A941CXL8"/>
<dbReference type="PRINTS" id="PR00455">
    <property type="entry name" value="HTHTETR"/>
</dbReference>
<evidence type="ECO:0000313" key="6">
    <source>
        <dbReference type="EMBL" id="MBR7618500.1"/>
    </source>
</evidence>
<reference evidence="6" key="1">
    <citation type="submission" date="2021-04" db="EMBL/GenBank/DDBJ databases">
        <title>Draft genome assembly of strain Phenylobacterium sp. 20VBR1 using MiniION and Illumina platforms.</title>
        <authorList>
            <person name="Thomas F.A."/>
            <person name="Krishnan K.P."/>
            <person name="Sinha R.K."/>
        </authorList>
    </citation>
    <scope>NUCLEOTIDE SEQUENCE</scope>
    <source>
        <strain evidence="6">20VBR1</strain>
    </source>
</reference>
<keyword evidence="2 4" id="KW-0238">DNA-binding</keyword>
<feature type="domain" description="HTH tetR-type" evidence="5">
    <location>
        <begin position="13"/>
        <end position="73"/>
    </location>
</feature>
<sequence length="207" mass="22322">MSEPRKRVRRSAQASKLAILQAAEARLIAQGPDAVRVQPIARDLGLTDAAVHYHFGSREQLLEALLRYSGRRFLDELAAAIAAHRAEGIGFDLARAAALLADFYDRKGAARLVMWLSFSGWRPEGAGMLSPLVDWLHEDRSAGALAQGAPVPTREDSQYAIALLSASAMSQALFGDALLRSVDLDPAKAGELTDWLTSLLTDQAVSS</sequence>
<dbReference type="Gene3D" id="1.10.357.10">
    <property type="entry name" value="Tetracycline Repressor, domain 2"/>
    <property type="match status" value="1"/>
</dbReference>
<keyword evidence="3" id="KW-0804">Transcription</keyword>
<accession>A0A941CXL8</accession>
<dbReference type="GO" id="GO:0000976">
    <property type="term" value="F:transcription cis-regulatory region binding"/>
    <property type="evidence" value="ECO:0007669"/>
    <property type="project" value="TreeGrafter"/>
</dbReference>
<evidence type="ECO:0000259" key="5">
    <source>
        <dbReference type="PROSITE" id="PS50977"/>
    </source>
</evidence>
<dbReference type="InterPro" id="IPR009057">
    <property type="entry name" value="Homeodomain-like_sf"/>
</dbReference>
<evidence type="ECO:0000313" key="7">
    <source>
        <dbReference type="Proteomes" id="UP000622580"/>
    </source>
</evidence>